<dbReference type="PANTHER" id="PTHR43183">
    <property type="entry name" value="HYPOTHETICAL DIHYDROXYACID DEHYDRATASE (EUROFUNG)-RELATED"/>
    <property type="match status" value="1"/>
</dbReference>
<name>A0A5Q4Z3Q2_9BURK</name>
<evidence type="ECO:0000313" key="4">
    <source>
        <dbReference type="EMBL" id="VVD34046.1"/>
    </source>
</evidence>
<dbReference type="KEGG" id="pdio:PDMSB3_2762.1"/>
<accession>A0A5Q4Z3Q2</accession>
<keyword evidence="1" id="KW-0479">Metal-binding</keyword>
<reference evidence="4 5" key="1">
    <citation type="submission" date="2019-08" db="EMBL/GenBank/DDBJ databases">
        <authorList>
            <person name="Herpell B J."/>
        </authorList>
    </citation>
    <scope>NUCLEOTIDE SEQUENCE [LARGE SCALE GENOMIC DNA]</scope>
    <source>
        <strain evidence="5">Msb3</strain>
    </source>
</reference>
<evidence type="ECO:0000313" key="5">
    <source>
        <dbReference type="Proteomes" id="UP000325811"/>
    </source>
</evidence>
<evidence type="ECO:0000256" key="1">
    <source>
        <dbReference type="ARBA" id="ARBA00022723"/>
    </source>
</evidence>
<proteinExistence type="predicted"/>
<keyword evidence="3" id="KW-0411">Iron-sulfur</keyword>
<keyword evidence="2" id="KW-0408">Iron</keyword>
<dbReference type="Proteomes" id="UP000325811">
    <property type="component" value="Chromosome II"/>
</dbReference>
<dbReference type="InterPro" id="IPR052352">
    <property type="entry name" value="Sugar_Degrad_Dehydratases"/>
</dbReference>
<evidence type="ECO:0000256" key="2">
    <source>
        <dbReference type="ARBA" id="ARBA00023004"/>
    </source>
</evidence>
<protein>
    <submittedName>
        <fullName evidence="4">Uncharacterized protein</fullName>
    </submittedName>
</protein>
<sequence length="84" mass="9142">MLANLGPTGADLMEDFFHAGGLRTLLAERTELIDRSQKAVNGRTLVENLEGSEIFNGEVIRRHDQPLLPNSGLAVLHGHIAMVP</sequence>
<dbReference type="SUPFAM" id="SSF143975">
    <property type="entry name" value="IlvD/EDD N-terminal domain-like"/>
    <property type="match status" value="1"/>
</dbReference>
<keyword evidence="5" id="KW-1185">Reference proteome</keyword>
<dbReference type="GO" id="GO:0051536">
    <property type="term" value="F:iron-sulfur cluster binding"/>
    <property type="evidence" value="ECO:0007669"/>
    <property type="project" value="UniProtKB-KW"/>
</dbReference>
<evidence type="ECO:0000256" key="3">
    <source>
        <dbReference type="ARBA" id="ARBA00023014"/>
    </source>
</evidence>
<dbReference type="PANTHER" id="PTHR43183:SF1">
    <property type="entry name" value="HYPOTHETICAL DIHYDROXY-ACID DEHYDRATASE (EUROFUNG)-RELATED"/>
    <property type="match status" value="1"/>
</dbReference>
<dbReference type="AlphaFoldDB" id="A0A5Q4Z3Q2"/>
<organism evidence="4 5">
    <name type="scientific">Paraburkholderia dioscoreae</name>
    <dbReference type="NCBI Taxonomy" id="2604047"/>
    <lineage>
        <taxon>Bacteria</taxon>
        <taxon>Pseudomonadati</taxon>
        <taxon>Pseudomonadota</taxon>
        <taxon>Betaproteobacteria</taxon>
        <taxon>Burkholderiales</taxon>
        <taxon>Burkholderiaceae</taxon>
        <taxon>Paraburkholderia</taxon>
    </lineage>
</organism>
<gene>
    <name evidence="4" type="ORF">PDMSB3_2762</name>
</gene>
<dbReference type="GO" id="GO:0046872">
    <property type="term" value="F:metal ion binding"/>
    <property type="evidence" value="ECO:0007669"/>
    <property type="project" value="UniProtKB-KW"/>
</dbReference>
<dbReference type="InterPro" id="IPR037237">
    <property type="entry name" value="IlvD/EDD_N"/>
</dbReference>
<dbReference type="EMBL" id="LR699554">
    <property type="protein sequence ID" value="VVD34046.1"/>
    <property type="molecule type" value="Genomic_DNA"/>
</dbReference>